<reference evidence="4" key="1">
    <citation type="submission" date="2018-09" db="EMBL/GenBank/DDBJ databases">
        <authorList>
            <person name="Livingstone P.G."/>
            <person name="Whitworth D.E."/>
        </authorList>
    </citation>
    <scope>NUCLEOTIDE SEQUENCE [LARGE SCALE GENOMIC DNA]</scope>
    <source>
        <strain evidence="4">CA054A</strain>
    </source>
</reference>
<proteinExistence type="predicted"/>
<dbReference type="PROSITE" id="PS51257">
    <property type="entry name" value="PROKAR_LIPOPROTEIN"/>
    <property type="match status" value="1"/>
</dbReference>
<dbReference type="AlphaFoldDB" id="A0A3A8J9J0"/>
<dbReference type="Proteomes" id="UP000268094">
    <property type="component" value="Unassembled WGS sequence"/>
</dbReference>
<keyword evidence="4" id="KW-1185">Reference proteome</keyword>
<comment type="caution">
    <text evidence="3">The sequence shown here is derived from an EMBL/GenBank/DDBJ whole genome shotgun (WGS) entry which is preliminary data.</text>
</comment>
<dbReference type="Pfam" id="PF09533">
    <property type="entry name" value="DUF2380"/>
    <property type="match status" value="1"/>
</dbReference>
<feature type="region of interest" description="Disordered" evidence="1">
    <location>
        <begin position="24"/>
        <end position="64"/>
    </location>
</feature>
<dbReference type="OrthoDB" id="5523588at2"/>
<evidence type="ECO:0000313" key="3">
    <source>
        <dbReference type="EMBL" id="RKG88500.1"/>
    </source>
</evidence>
<organism evidence="3 4">
    <name type="scientific">Corallococcus terminator</name>
    <dbReference type="NCBI Taxonomy" id="2316733"/>
    <lineage>
        <taxon>Bacteria</taxon>
        <taxon>Pseudomonadati</taxon>
        <taxon>Myxococcota</taxon>
        <taxon>Myxococcia</taxon>
        <taxon>Myxococcales</taxon>
        <taxon>Cystobacterineae</taxon>
        <taxon>Myxococcaceae</taxon>
        <taxon>Corallococcus</taxon>
    </lineage>
</organism>
<dbReference type="EMBL" id="RAVZ01000081">
    <property type="protein sequence ID" value="RKG88500.1"/>
    <property type="molecule type" value="Genomic_DNA"/>
</dbReference>
<feature type="signal peptide" evidence="2">
    <location>
        <begin position="1"/>
        <end position="20"/>
    </location>
</feature>
<accession>A0A3A8J9J0</accession>
<evidence type="ECO:0000256" key="2">
    <source>
        <dbReference type="SAM" id="SignalP"/>
    </source>
</evidence>
<name>A0A3A8J9J0_9BACT</name>
<keyword evidence="2" id="KW-0732">Signal</keyword>
<dbReference type="InterPro" id="IPR011755">
    <property type="entry name" value="CHP02269_MYXXA"/>
</dbReference>
<evidence type="ECO:0000256" key="1">
    <source>
        <dbReference type="SAM" id="MobiDB-lite"/>
    </source>
</evidence>
<sequence>MRAKVVVLCLALLVTGCAGVEAPTRRGGARALRQRTSLSDAASESRRRVEPQGGEPAEIVHPRQSASGIGMPEVLLLRRAVLDAMNEVGDSLAGSARRLPPLAANTRGFSGADGAFTRYADDGTHQLKWLRGALADATLLVDTAGTVSDADMALGLLQMTGPRLQAAMSGATLLAAWVDFLRLAEVVRQDCPYYGMERLFIDLDRVQRRMAPSMKALASTEAGQVEATATAMPELMGQLSLEFQSIQEGARVAMERAGRVVAAAQFLEMLTMVSALKATLSRPPPAAPVTLGVGLVMGSGGVMMGSRLVVTAEWVERTRSLVQAGILSAPVVSAAVRISAGQVLMAQAHRDLPKGVREALGEGPEVRGMHETGRAGAGMSEAPKHHVLPQEHREWFEKRGFKGPMDIDQFCVRLERAHHEAIHGGGDWRLGRTWPGEWNRMIMKLLRDSETEIGRRLTRNETLNIVAENMKFYDIKMKFIPGRRR</sequence>
<feature type="chain" id="PRO_5017405943" evidence="2">
    <location>
        <begin position="21"/>
        <end position="485"/>
    </location>
</feature>
<gene>
    <name evidence="3" type="ORF">D7V88_14265</name>
</gene>
<evidence type="ECO:0000313" key="4">
    <source>
        <dbReference type="Proteomes" id="UP000268094"/>
    </source>
</evidence>
<protein>
    <submittedName>
        <fullName evidence="3">DUF2380 domain-containing protein</fullName>
    </submittedName>
</protein>